<dbReference type="AlphaFoldDB" id="A0A7Z7IHE8"/>
<feature type="region of interest" description="Disordered" evidence="1">
    <location>
        <begin position="1"/>
        <end position="23"/>
    </location>
</feature>
<comment type="caution">
    <text evidence="2">The sequence shown here is derived from an EMBL/GenBank/DDBJ whole genome shotgun (WGS) entry which is preliminary data.</text>
</comment>
<sequence>MFCPKRFDNANDRNTDRFAATNPGSTVADNAASNAAAATLACPAAACAWAAVALSHPAYGAAAAAIATDDAPCHDPPSKPEVTDPNEAAADPSSAARPSHAVAAANNGPGPAPPYISTELISGGNT</sequence>
<protein>
    <submittedName>
        <fullName evidence="2">Uncharacterized protein</fullName>
    </submittedName>
</protein>
<evidence type="ECO:0000313" key="2">
    <source>
        <dbReference type="EMBL" id="SOJ52431.1"/>
    </source>
</evidence>
<feature type="compositionally biased region" description="Low complexity" evidence="1">
    <location>
        <begin position="85"/>
        <end position="109"/>
    </location>
</feature>
<evidence type="ECO:0000313" key="3">
    <source>
        <dbReference type="Proteomes" id="UP000554965"/>
    </source>
</evidence>
<feature type="region of interest" description="Disordered" evidence="1">
    <location>
        <begin position="69"/>
        <end position="126"/>
    </location>
</feature>
<feature type="compositionally biased region" description="Basic and acidic residues" evidence="1">
    <location>
        <begin position="71"/>
        <end position="82"/>
    </location>
</feature>
<dbReference type="Proteomes" id="UP000554965">
    <property type="component" value="Unassembled WGS sequence"/>
</dbReference>
<organism evidence="2 3">
    <name type="scientific">Mycobacterium simulans</name>
    <dbReference type="NCBI Taxonomy" id="627089"/>
    <lineage>
        <taxon>Bacteria</taxon>
        <taxon>Bacillati</taxon>
        <taxon>Actinomycetota</taxon>
        <taxon>Actinomycetes</taxon>
        <taxon>Mycobacteriales</taxon>
        <taxon>Mycobacteriaceae</taxon>
        <taxon>Mycobacterium</taxon>
    </lineage>
</organism>
<dbReference type="EMBL" id="OCTY01000001">
    <property type="protein sequence ID" value="SOJ52431.1"/>
    <property type="molecule type" value="Genomic_DNA"/>
</dbReference>
<accession>A0A7Z7IHE8</accession>
<proteinExistence type="predicted"/>
<feature type="compositionally biased region" description="Basic and acidic residues" evidence="1">
    <location>
        <begin position="1"/>
        <end position="16"/>
    </location>
</feature>
<reference evidence="2 3" key="1">
    <citation type="submission" date="2017-10" db="EMBL/GenBank/DDBJ databases">
        <authorList>
            <consortium name="Urmite Genomes"/>
        </authorList>
    </citation>
    <scope>NUCLEOTIDE SEQUENCE [LARGE SCALE GENOMIC DNA]</scope>
    <source>
        <strain evidence="2 3">FB-527</strain>
    </source>
</reference>
<evidence type="ECO:0000256" key="1">
    <source>
        <dbReference type="SAM" id="MobiDB-lite"/>
    </source>
</evidence>
<keyword evidence="3" id="KW-1185">Reference proteome</keyword>
<name>A0A7Z7IHE8_9MYCO</name>
<gene>
    <name evidence="2" type="ORF">MSIMFB_00002</name>
</gene>